<dbReference type="GO" id="GO:0004066">
    <property type="term" value="F:asparagine synthase (glutamine-hydrolyzing) activity"/>
    <property type="evidence" value="ECO:0007669"/>
    <property type="project" value="InterPro"/>
</dbReference>
<comment type="caution">
    <text evidence="2">The sequence shown here is derived from an EMBL/GenBank/DDBJ whole genome shotgun (WGS) entry which is preliminary data.</text>
</comment>
<dbReference type="PANTHER" id="PTHR43284">
    <property type="entry name" value="ASPARAGINE SYNTHETASE (GLUTAMINE-HYDROLYZING)"/>
    <property type="match status" value="1"/>
</dbReference>
<proteinExistence type="predicted"/>
<dbReference type="GO" id="GO:0006529">
    <property type="term" value="P:asparagine biosynthetic process"/>
    <property type="evidence" value="ECO:0007669"/>
    <property type="project" value="InterPro"/>
</dbReference>
<evidence type="ECO:0000259" key="1">
    <source>
        <dbReference type="Pfam" id="PF00733"/>
    </source>
</evidence>
<name>T0Z134_9ZZZZ</name>
<dbReference type="GO" id="GO:0005829">
    <property type="term" value="C:cytosol"/>
    <property type="evidence" value="ECO:0007669"/>
    <property type="project" value="TreeGrafter"/>
</dbReference>
<gene>
    <name evidence="2" type="ORF">B1A_17327</name>
</gene>
<dbReference type="PANTHER" id="PTHR43284:SF1">
    <property type="entry name" value="ASPARAGINE SYNTHETASE"/>
    <property type="match status" value="1"/>
</dbReference>
<dbReference type="InterPro" id="IPR051786">
    <property type="entry name" value="ASN_synthetase/amidase"/>
</dbReference>
<evidence type="ECO:0000313" key="2">
    <source>
        <dbReference type="EMBL" id="EQD37912.1"/>
    </source>
</evidence>
<dbReference type="InterPro" id="IPR001962">
    <property type="entry name" value="Asn_synthase"/>
</dbReference>
<dbReference type="InterPro" id="IPR014729">
    <property type="entry name" value="Rossmann-like_a/b/a_fold"/>
</dbReference>
<reference evidence="2" key="2">
    <citation type="journal article" date="2014" name="ISME J.">
        <title>Microbial stratification in low pH oxic and suboxic macroscopic growths along an acid mine drainage.</title>
        <authorList>
            <person name="Mendez-Garcia C."/>
            <person name="Mesa V."/>
            <person name="Sprenger R.R."/>
            <person name="Richter M."/>
            <person name="Diez M.S."/>
            <person name="Solano J."/>
            <person name="Bargiela R."/>
            <person name="Golyshina O.V."/>
            <person name="Manteca A."/>
            <person name="Ramos J.L."/>
            <person name="Gallego J.R."/>
            <person name="Llorente I."/>
            <person name="Martins Dos Santos V.A."/>
            <person name="Jensen O.N."/>
            <person name="Pelaez A.I."/>
            <person name="Sanchez J."/>
            <person name="Ferrer M."/>
        </authorList>
    </citation>
    <scope>NUCLEOTIDE SEQUENCE</scope>
</reference>
<organism evidence="2">
    <name type="scientific">mine drainage metagenome</name>
    <dbReference type="NCBI Taxonomy" id="410659"/>
    <lineage>
        <taxon>unclassified sequences</taxon>
        <taxon>metagenomes</taxon>
        <taxon>ecological metagenomes</taxon>
    </lineage>
</organism>
<feature type="non-terminal residue" evidence="2">
    <location>
        <position position="315"/>
    </location>
</feature>
<dbReference type="CDD" id="cd01991">
    <property type="entry name" value="Asn_synthase_B_C"/>
    <property type="match status" value="1"/>
</dbReference>
<dbReference type="Gene3D" id="3.40.50.620">
    <property type="entry name" value="HUPs"/>
    <property type="match status" value="2"/>
</dbReference>
<protein>
    <submittedName>
        <fullName evidence="2">Asparagine synthetase</fullName>
    </submittedName>
</protein>
<reference evidence="2" key="1">
    <citation type="submission" date="2013-08" db="EMBL/GenBank/DDBJ databases">
        <authorList>
            <person name="Mendez C."/>
            <person name="Richter M."/>
            <person name="Ferrer M."/>
            <person name="Sanchez J."/>
        </authorList>
    </citation>
    <scope>NUCLEOTIDE SEQUENCE</scope>
</reference>
<feature type="domain" description="Asparagine synthetase" evidence="1">
    <location>
        <begin position="37"/>
        <end position="315"/>
    </location>
</feature>
<accession>T0Z134</accession>
<dbReference type="SUPFAM" id="SSF52402">
    <property type="entry name" value="Adenine nucleotide alpha hydrolases-like"/>
    <property type="match status" value="1"/>
</dbReference>
<sequence>AHTLTVTESGDTERKYWALSFAEPVPQTLDAATEALGALLDQAVKCRLMSEVPLGAFLSGGIDSSLVVAAMARLQDRPIITHSIGFNEREHSELPVAARVAAHLKTDHHEFTVTPDAASVLERIAWHCDEPLADSSALPTWYVCQMTRRSVTVALSGDGGDEGFGGYTFRYLPHVLESRLRHRLPTALRAPLFGAVGRLWPASAALPKPLRLKTVLENLAVGDAEAFYRDLVWLRPDTRQRLYAPGFLETLRGFTPLEAMAPYYVHSSAADALGRSQDTDIHFYMTDDVLVKVDRMSMAHSLEVRAPLLDYRILE</sequence>
<dbReference type="EMBL" id="AUZX01012745">
    <property type="protein sequence ID" value="EQD37912.1"/>
    <property type="molecule type" value="Genomic_DNA"/>
</dbReference>
<dbReference type="Pfam" id="PF00733">
    <property type="entry name" value="Asn_synthase"/>
    <property type="match status" value="1"/>
</dbReference>
<feature type="non-terminal residue" evidence="2">
    <location>
        <position position="1"/>
    </location>
</feature>
<dbReference type="AlphaFoldDB" id="T0Z134"/>